<feature type="transmembrane region" description="Helical" evidence="1">
    <location>
        <begin position="80"/>
        <end position="98"/>
    </location>
</feature>
<evidence type="ECO:0000313" key="3">
    <source>
        <dbReference type="Proteomes" id="UP000299011"/>
    </source>
</evidence>
<reference evidence="2 3" key="1">
    <citation type="submission" date="2019-04" db="EMBL/GenBank/DDBJ databases">
        <title>Methylomes of two halophilic Archaea, Haloarcula marismortui and Haloferax mediterranei.</title>
        <authorList>
            <person name="DasSarma S."/>
            <person name="DasSarma P."/>
            <person name="DasSarma S."/>
            <person name="Fomenkov A."/>
            <person name="Vincze T."/>
            <person name="Anton B.P."/>
            <person name="Roberts R.J."/>
        </authorList>
    </citation>
    <scope>NUCLEOTIDE SEQUENCE [LARGE SCALE GENOMIC DNA]</scope>
    <source>
        <strain evidence="3">ATCC 33500 / DSM 1411 / JCM 8866 / NBRC 14739 / NCIMB 2177 / R-4</strain>
    </source>
</reference>
<accession>A0A4P8P593</accession>
<proteinExistence type="predicted"/>
<dbReference type="RefSeq" id="WP_049917413.1">
    <property type="nucleotide sequence ID" value="NC_017941.2"/>
</dbReference>
<feature type="transmembrane region" description="Helical" evidence="1">
    <location>
        <begin position="45"/>
        <end position="68"/>
    </location>
</feature>
<name>A0A4P8P593_HALMT</name>
<keyword evidence="1" id="KW-0812">Transmembrane</keyword>
<evidence type="ECO:0000313" key="2">
    <source>
        <dbReference type="EMBL" id="QCQ75511.1"/>
    </source>
</evidence>
<sequence>MSQKPIGTTKSEFSEALKHEFNRLLGGTTIRKTSGASELVAGILLYPYTVLSAITRITLLIGLVTAFSPLGRLYRVTSDILLFVVVSLTLVGLAPVSASQALPTVIATPLDAVGESLAGILIALMNIIV</sequence>
<organism evidence="2 3">
    <name type="scientific">Haloferax mediterranei (strain ATCC 33500 / DSM 1411 / JCM 8866 / NBRC 14739 / NCIMB 2177 / R-4)</name>
    <name type="common">Halobacterium mediterranei</name>
    <dbReference type="NCBI Taxonomy" id="523841"/>
    <lineage>
        <taxon>Archaea</taxon>
        <taxon>Methanobacteriati</taxon>
        <taxon>Methanobacteriota</taxon>
        <taxon>Stenosarchaea group</taxon>
        <taxon>Halobacteria</taxon>
        <taxon>Halobacteriales</taxon>
        <taxon>Haloferacaceae</taxon>
        <taxon>Haloferax</taxon>
    </lineage>
</organism>
<protein>
    <submittedName>
        <fullName evidence="2">Uncharacterized protein</fullName>
    </submittedName>
</protein>
<gene>
    <name evidence="2" type="ORF">E6P09_09640</name>
</gene>
<dbReference type="Proteomes" id="UP000299011">
    <property type="component" value="Chromosome"/>
</dbReference>
<dbReference type="EMBL" id="CP039139">
    <property type="protein sequence ID" value="QCQ75511.1"/>
    <property type="molecule type" value="Genomic_DNA"/>
</dbReference>
<evidence type="ECO:0000256" key="1">
    <source>
        <dbReference type="SAM" id="Phobius"/>
    </source>
</evidence>
<dbReference type="GeneID" id="43882241"/>
<dbReference type="OrthoDB" id="375912at2157"/>
<keyword evidence="1" id="KW-1133">Transmembrane helix</keyword>
<dbReference type="AlphaFoldDB" id="A0A4P8P593"/>
<feature type="transmembrane region" description="Helical" evidence="1">
    <location>
        <begin position="104"/>
        <end position="128"/>
    </location>
</feature>
<keyword evidence="1" id="KW-0472">Membrane</keyword>